<feature type="region of interest" description="Disordered" evidence="5">
    <location>
        <begin position="41"/>
        <end position="70"/>
    </location>
</feature>
<feature type="transmembrane region" description="Helical" evidence="6">
    <location>
        <begin position="208"/>
        <end position="225"/>
    </location>
</feature>
<dbReference type="PANTHER" id="PTHR24064">
    <property type="entry name" value="SOLUTE CARRIER FAMILY 22 MEMBER"/>
    <property type="match status" value="1"/>
</dbReference>
<feature type="compositionally biased region" description="Polar residues" evidence="5">
    <location>
        <begin position="625"/>
        <end position="640"/>
    </location>
</feature>
<dbReference type="GO" id="GO:0016020">
    <property type="term" value="C:membrane"/>
    <property type="evidence" value="ECO:0007669"/>
    <property type="project" value="UniProtKB-SubCell"/>
</dbReference>
<keyword evidence="3 6" id="KW-1133">Transmembrane helix</keyword>
<feature type="transmembrane region" description="Helical" evidence="6">
    <location>
        <begin position="231"/>
        <end position="252"/>
    </location>
</feature>
<dbReference type="EnsemblMetazoa" id="PPA17431.1">
    <property type="protein sequence ID" value="PPA17431.1"/>
    <property type="gene ID" value="WBGene00106985"/>
</dbReference>
<keyword evidence="8" id="KW-1185">Reference proteome</keyword>
<feature type="transmembrane region" description="Helical" evidence="6">
    <location>
        <begin position="544"/>
        <end position="564"/>
    </location>
</feature>
<evidence type="ECO:0000256" key="1">
    <source>
        <dbReference type="ARBA" id="ARBA00004141"/>
    </source>
</evidence>
<evidence type="ECO:0000256" key="4">
    <source>
        <dbReference type="ARBA" id="ARBA00023136"/>
    </source>
</evidence>
<sequence length="662" mass="74164">MTTCWKHVFISLNPFVLVMSGLRERRFSSRFSAGANIPLHSSTRQESSDVGSEELVERTPRAKTPPRPSRLNDEELMALAKSGGLLNIDKAFDLFGAGSVYFRRIILVYSLLFLLVDCSWQLVVDMDRKIDVRIFSTSLSVEANKRSLSPLCESYCGCTDLHEKTITPLFNRKTLGDAMQWGIFYLGGTTLACLTLIATESLGRKKPLLISILFTAVEMFSTIILKYEKISLKIVVLVFGITSTITNVCLFVNALESLPYKLRLPFAIFFFSARRVSHGIISSLALLTDDNFTSLIVCTVFLVLAAIVTYLFIDETAAHLLLQEKMYELELLFDKIGRNADLLPSRNSQQIADELGFREEDVDMKTKKYLKKIFKSKAVLYIVNVAVLVSVVTACIPIVSKRNHLMGIDSTFTSFAISLATIPILIPLVLYSNSNRFQSLTSIELGAGISMFALWCFTEGEVTVCSDSTVYAGVWWWAELGLLIVCEAFSMAVYIVGSVAMVEVVPTRARTFTVALLYTVSAACAAVTNYFITNNKVSRFTLEMPIAASLYLFFALLSTLSYSAPERMVRFRFAIVPYASAIRTYLFLIDQSILFFHVDYLVDIIPKQKSVPRMRKAPKKKKTQAELNSPQLPSNRTEPTNLMEESAPSKTKEDTIDDEKKL</sequence>
<dbReference type="SUPFAM" id="SSF103473">
    <property type="entry name" value="MFS general substrate transporter"/>
    <property type="match status" value="1"/>
</dbReference>
<accession>A0A2A6D0G3</accession>
<evidence type="ECO:0000313" key="7">
    <source>
        <dbReference type="EnsemblMetazoa" id="PPA17431.1"/>
    </source>
</evidence>
<evidence type="ECO:0000256" key="5">
    <source>
        <dbReference type="SAM" id="MobiDB-lite"/>
    </source>
</evidence>
<feature type="transmembrane region" description="Helical" evidence="6">
    <location>
        <begin position="178"/>
        <end position="196"/>
    </location>
</feature>
<feature type="transmembrane region" description="Helical" evidence="6">
    <location>
        <begin position="378"/>
        <end position="399"/>
    </location>
</feature>
<dbReference type="InterPro" id="IPR036259">
    <property type="entry name" value="MFS_trans_sf"/>
</dbReference>
<feature type="transmembrane region" description="Helical" evidence="6">
    <location>
        <begin position="475"/>
        <end position="500"/>
    </location>
</feature>
<evidence type="ECO:0000256" key="6">
    <source>
        <dbReference type="SAM" id="Phobius"/>
    </source>
</evidence>
<gene>
    <name evidence="7" type="primary">WBGene00106985</name>
</gene>
<name>A0A2A6D0G3_PRIPA</name>
<feature type="transmembrane region" description="Helical" evidence="6">
    <location>
        <begin position="512"/>
        <end position="532"/>
    </location>
</feature>
<feature type="compositionally biased region" description="Basic residues" evidence="5">
    <location>
        <begin position="613"/>
        <end position="622"/>
    </location>
</feature>
<keyword evidence="4 6" id="KW-0472">Membrane</keyword>
<feature type="transmembrane region" description="Helical" evidence="6">
    <location>
        <begin position="411"/>
        <end position="430"/>
    </location>
</feature>
<evidence type="ECO:0000313" key="8">
    <source>
        <dbReference type="Proteomes" id="UP000005239"/>
    </source>
</evidence>
<protein>
    <submittedName>
        <fullName evidence="7">Uncharacterized protein</fullName>
    </submittedName>
</protein>
<dbReference type="Gene3D" id="1.20.1250.20">
    <property type="entry name" value="MFS general substrate transporter like domains"/>
    <property type="match status" value="1"/>
</dbReference>
<dbReference type="AlphaFoldDB" id="A0A2A6D0G3"/>
<feature type="region of interest" description="Disordered" evidence="5">
    <location>
        <begin position="613"/>
        <end position="662"/>
    </location>
</feature>
<feature type="compositionally biased region" description="Basic and acidic residues" evidence="5">
    <location>
        <begin position="650"/>
        <end position="662"/>
    </location>
</feature>
<reference evidence="7" key="2">
    <citation type="submission" date="2022-06" db="UniProtKB">
        <authorList>
            <consortium name="EnsemblMetazoa"/>
        </authorList>
    </citation>
    <scope>IDENTIFICATION</scope>
    <source>
        <strain evidence="7">PS312</strain>
    </source>
</reference>
<comment type="subcellular location">
    <subcellularLocation>
        <location evidence="1">Membrane</location>
        <topology evidence="1">Multi-pass membrane protein</topology>
    </subcellularLocation>
</comment>
<keyword evidence="2 6" id="KW-0812">Transmembrane</keyword>
<evidence type="ECO:0000256" key="3">
    <source>
        <dbReference type="ARBA" id="ARBA00022989"/>
    </source>
</evidence>
<proteinExistence type="predicted"/>
<feature type="compositionally biased region" description="Polar residues" evidence="5">
    <location>
        <begin position="41"/>
        <end position="50"/>
    </location>
</feature>
<feature type="transmembrane region" description="Helical" evidence="6">
    <location>
        <begin position="105"/>
        <end position="123"/>
    </location>
</feature>
<dbReference type="Proteomes" id="UP000005239">
    <property type="component" value="Unassembled WGS sequence"/>
</dbReference>
<evidence type="ECO:0000256" key="2">
    <source>
        <dbReference type="ARBA" id="ARBA00022692"/>
    </source>
</evidence>
<accession>A0A8R1YEF8</accession>
<organism evidence="7 8">
    <name type="scientific">Pristionchus pacificus</name>
    <name type="common">Parasitic nematode worm</name>
    <dbReference type="NCBI Taxonomy" id="54126"/>
    <lineage>
        <taxon>Eukaryota</taxon>
        <taxon>Metazoa</taxon>
        <taxon>Ecdysozoa</taxon>
        <taxon>Nematoda</taxon>
        <taxon>Chromadorea</taxon>
        <taxon>Rhabditida</taxon>
        <taxon>Rhabditina</taxon>
        <taxon>Diplogasteromorpha</taxon>
        <taxon>Diplogasteroidea</taxon>
        <taxon>Neodiplogasteridae</taxon>
        <taxon>Pristionchus</taxon>
    </lineage>
</organism>
<feature type="transmembrane region" description="Helical" evidence="6">
    <location>
        <begin position="292"/>
        <end position="313"/>
    </location>
</feature>
<reference evidence="8" key="1">
    <citation type="journal article" date="2008" name="Nat. Genet.">
        <title>The Pristionchus pacificus genome provides a unique perspective on nematode lifestyle and parasitism.</title>
        <authorList>
            <person name="Dieterich C."/>
            <person name="Clifton S.W."/>
            <person name="Schuster L.N."/>
            <person name="Chinwalla A."/>
            <person name="Delehaunty K."/>
            <person name="Dinkelacker I."/>
            <person name="Fulton L."/>
            <person name="Fulton R."/>
            <person name="Godfrey J."/>
            <person name="Minx P."/>
            <person name="Mitreva M."/>
            <person name="Roeseler W."/>
            <person name="Tian H."/>
            <person name="Witte H."/>
            <person name="Yang S.P."/>
            <person name="Wilson R.K."/>
            <person name="Sommer R.J."/>
        </authorList>
    </citation>
    <scope>NUCLEOTIDE SEQUENCE [LARGE SCALE GENOMIC DNA]</scope>
    <source>
        <strain evidence="8">PS312</strain>
    </source>
</reference>